<sequence>MPTRNSAAQQTSSVLGTAGQEKPRLLVLTSTFPRWKDDAEPPFVYELCRRLAASYEVWILAPHAKGAAVREQFDGLNIVRYRYFPERMENIAYEGGITAKLRKTPANYLVLPFFLLSQWRAVRQQLRHQTFAAIHAHWLIPQGLVAIACAGARTRPPILCTSHGGDLFGLKGAAAEWIKRLVLRHAQRHTVVSQAMKRAEIELGAAPERIDVIPMGVDLRETFVPAQTARNGTSLLFVGRLVEKKGLAYLLEALPPLLPDFPDLTLQIAGDGPDRPALEQLATALGIAMHVRFLGRANNAQLPALYQQAGIVIFPSIVAQGGDQEGFGLVAVEALGCECALVATELPAMRDFLEDGVNALIVPQKDTHSLTTALRTLLDDPALRARLGKAGRLSVLNRFDWPVIADGYARIVDQLAEPPARTTPREQATSGKR</sequence>
<evidence type="ECO:0000256" key="2">
    <source>
        <dbReference type="ARBA" id="ARBA00022679"/>
    </source>
</evidence>
<dbReference type="CDD" id="cd03801">
    <property type="entry name" value="GT4_PimA-like"/>
    <property type="match status" value="1"/>
</dbReference>
<dbReference type="RefSeq" id="WP_169205879.1">
    <property type="nucleotide sequence ID" value="NZ_CP059560.1"/>
</dbReference>
<feature type="domain" description="Glycosyl transferase family 1" evidence="3">
    <location>
        <begin position="233"/>
        <end position="392"/>
    </location>
</feature>
<accession>A0ABX1MQ21</accession>
<evidence type="ECO:0000313" key="6">
    <source>
        <dbReference type="Proteomes" id="UP000652074"/>
    </source>
</evidence>
<keyword evidence="1" id="KW-0328">Glycosyltransferase</keyword>
<dbReference type="Gene3D" id="3.40.50.2000">
    <property type="entry name" value="Glycogen Phosphorylase B"/>
    <property type="match status" value="2"/>
</dbReference>
<keyword evidence="2" id="KW-0808">Transferase</keyword>
<reference evidence="5 6" key="1">
    <citation type="submission" date="2019-12" db="EMBL/GenBank/DDBJ databases">
        <title>Comparative genomics gives insights into the taxonomy of the Azoarcus-Aromatoleum group and reveals separate origins of nif in the plant-associated Azoarcus and non-plant-associated Aromatoleum sub-groups.</title>
        <authorList>
            <person name="Lafos M."/>
            <person name="Maluk M."/>
            <person name="Batista M."/>
            <person name="Junghare M."/>
            <person name="Carmona M."/>
            <person name="Faoro H."/>
            <person name="Cruz L.M."/>
            <person name="Battistoni F."/>
            <person name="De Souza E."/>
            <person name="Pedrosa F."/>
            <person name="Chen W.-M."/>
            <person name="Poole P.S."/>
            <person name="Dixon R.A."/>
            <person name="James E.K."/>
        </authorList>
    </citation>
    <scope>NUCLEOTIDE SEQUENCE [LARGE SCALE GENOMIC DNA]</scope>
    <source>
        <strain evidence="5 6">ToN1</strain>
    </source>
</reference>
<organism evidence="5 6">
    <name type="scientific">Aromatoleum petrolei</name>
    <dbReference type="NCBI Taxonomy" id="76116"/>
    <lineage>
        <taxon>Bacteria</taxon>
        <taxon>Pseudomonadati</taxon>
        <taxon>Pseudomonadota</taxon>
        <taxon>Betaproteobacteria</taxon>
        <taxon>Rhodocyclales</taxon>
        <taxon>Rhodocyclaceae</taxon>
        <taxon>Aromatoleum</taxon>
    </lineage>
</organism>
<evidence type="ECO:0000313" key="5">
    <source>
        <dbReference type="EMBL" id="NMF88455.1"/>
    </source>
</evidence>
<keyword evidence="6" id="KW-1185">Reference proteome</keyword>
<dbReference type="PANTHER" id="PTHR12526">
    <property type="entry name" value="GLYCOSYLTRANSFERASE"/>
    <property type="match status" value="1"/>
</dbReference>
<dbReference type="SUPFAM" id="SSF53756">
    <property type="entry name" value="UDP-Glycosyltransferase/glycogen phosphorylase"/>
    <property type="match status" value="1"/>
</dbReference>
<comment type="caution">
    <text evidence="5">The sequence shown here is derived from an EMBL/GenBank/DDBJ whole genome shotgun (WGS) entry which is preliminary data.</text>
</comment>
<dbReference type="PANTHER" id="PTHR12526:SF510">
    <property type="entry name" value="D-INOSITOL 3-PHOSPHATE GLYCOSYLTRANSFERASE"/>
    <property type="match status" value="1"/>
</dbReference>
<proteinExistence type="predicted"/>
<gene>
    <name evidence="5" type="ORF">GPA26_08150</name>
</gene>
<evidence type="ECO:0000259" key="3">
    <source>
        <dbReference type="Pfam" id="PF00534"/>
    </source>
</evidence>
<dbReference type="Pfam" id="PF00534">
    <property type="entry name" value="Glycos_transf_1"/>
    <property type="match status" value="1"/>
</dbReference>
<name>A0ABX1MQ21_9RHOO</name>
<dbReference type="Proteomes" id="UP000652074">
    <property type="component" value="Unassembled WGS sequence"/>
</dbReference>
<protein>
    <submittedName>
        <fullName evidence="5">Glycosyltransferase</fullName>
    </submittedName>
</protein>
<dbReference type="EMBL" id="WTVR01000013">
    <property type="protein sequence ID" value="NMF88455.1"/>
    <property type="molecule type" value="Genomic_DNA"/>
</dbReference>
<dbReference type="Pfam" id="PF13439">
    <property type="entry name" value="Glyco_transf_4"/>
    <property type="match status" value="1"/>
</dbReference>
<evidence type="ECO:0000259" key="4">
    <source>
        <dbReference type="Pfam" id="PF13439"/>
    </source>
</evidence>
<evidence type="ECO:0000256" key="1">
    <source>
        <dbReference type="ARBA" id="ARBA00022676"/>
    </source>
</evidence>
<feature type="domain" description="Glycosyltransferase subfamily 4-like N-terminal" evidence="4">
    <location>
        <begin position="43"/>
        <end position="220"/>
    </location>
</feature>
<dbReference type="InterPro" id="IPR001296">
    <property type="entry name" value="Glyco_trans_1"/>
</dbReference>
<dbReference type="InterPro" id="IPR028098">
    <property type="entry name" value="Glyco_trans_4-like_N"/>
</dbReference>